<proteinExistence type="predicted"/>
<comment type="caution">
    <text evidence="2">The sequence shown here is derived from an EMBL/GenBank/DDBJ whole genome shotgun (WGS) entry which is preliminary data.</text>
</comment>
<evidence type="ECO:0000256" key="1">
    <source>
        <dbReference type="SAM" id="SignalP"/>
    </source>
</evidence>
<name>A0A8H6B152_9HELO</name>
<feature type="chain" id="PRO_5034064602" evidence="1">
    <location>
        <begin position="19"/>
        <end position="72"/>
    </location>
</feature>
<feature type="signal peptide" evidence="1">
    <location>
        <begin position="1"/>
        <end position="18"/>
    </location>
</feature>
<dbReference type="EMBL" id="JABFCT010000003">
    <property type="protein sequence ID" value="KAF5877177.1"/>
    <property type="molecule type" value="Genomic_DNA"/>
</dbReference>
<evidence type="ECO:0000313" key="3">
    <source>
        <dbReference type="Proteomes" id="UP000531561"/>
    </source>
</evidence>
<gene>
    <name evidence="2" type="ORF">Bfra_001540</name>
</gene>
<organism evidence="2 3">
    <name type="scientific">Botrytis fragariae</name>
    <dbReference type="NCBI Taxonomy" id="1964551"/>
    <lineage>
        <taxon>Eukaryota</taxon>
        <taxon>Fungi</taxon>
        <taxon>Dikarya</taxon>
        <taxon>Ascomycota</taxon>
        <taxon>Pezizomycotina</taxon>
        <taxon>Leotiomycetes</taxon>
        <taxon>Helotiales</taxon>
        <taxon>Sclerotiniaceae</taxon>
        <taxon>Botrytis</taxon>
    </lineage>
</organism>
<accession>A0A8H6B152</accession>
<dbReference type="Proteomes" id="UP000531561">
    <property type="component" value="Unassembled WGS sequence"/>
</dbReference>
<keyword evidence="1" id="KW-0732">Signal</keyword>
<sequence>MCIFIMMGIFTLYQDFLSLPNGFLQVDTDADDTNPIPIPTRPISNAAIGLSPPKYMKDPSYFKLPSQLFVIL</sequence>
<protein>
    <submittedName>
        <fullName evidence="2">Uncharacterized protein</fullName>
    </submittedName>
</protein>
<dbReference type="GeneID" id="59255661"/>
<evidence type="ECO:0000313" key="2">
    <source>
        <dbReference type="EMBL" id="KAF5877177.1"/>
    </source>
</evidence>
<dbReference type="RefSeq" id="XP_037196123.1">
    <property type="nucleotide sequence ID" value="XM_037331969.1"/>
</dbReference>
<reference evidence="2 3" key="1">
    <citation type="journal article" date="2020" name="Phytopathology">
        <title>A high-quality genome resource of Botrytis fragariae, a new and rapidly spreading fungal pathogen causing strawberry gray mold in the U.S.A.</title>
        <authorList>
            <person name="Wu Y."/>
            <person name="Saski C.A."/>
            <person name="Schnabel G."/>
            <person name="Xiao S."/>
            <person name="Hu M."/>
        </authorList>
    </citation>
    <scope>NUCLEOTIDE SEQUENCE [LARGE SCALE GENOMIC DNA]</scope>
    <source>
        <strain evidence="2 3">BVB16</strain>
    </source>
</reference>
<dbReference type="AlphaFoldDB" id="A0A8H6B152"/>
<keyword evidence="3" id="KW-1185">Reference proteome</keyword>